<feature type="compositionally biased region" description="Basic and acidic residues" evidence="1">
    <location>
        <begin position="167"/>
        <end position="179"/>
    </location>
</feature>
<dbReference type="InterPro" id="IPR036388">
    <property type="entry name" value="WH-like_DNA-bd_sf"/>
</dbReference>
<dbReference type="EMBL" id="JAAGWH010000049">
    <property type="protein sequence ID" value="NEK95780.1"/>
    <property type="molecule type" value="Genomic_DNA"/>
</dbReference>
<evidence type="ECO:0000313" key="4">
    <source>
        <dbReference type="EMBL" id="NEN52668.1"/>
    </source>
</evidence>
<proteinExistence type="predicted"/>
<evidence type="ECO:0000313" key="3">
    <source>
        <dbReference type="EMBL" id="NEK95780.1"/>
    </source>
</evidence>
<dbReference type="Pfam" id="PF03861">
    <property type="entry name" value="ANTAR"/>
    <property type="match status" value="1"/>
</dbReference>
<name>A0A6P0H9W5_9ACTN</name>
<dbReference type="SMART" id="SM01012">
    <property type="entry name" value="ANTAR"/>
    <property type="match status" value="1"/>
</dbReference>
<dbReference type="SUPFAM" id="SSF52172">
    <property type="entry name" value="CheY-like"/>
    <property type="match status" value="1"/>
</dbReference>
<dbReference type="Gene3D" id="1.10.10.10">
    <property type="entry name" value="Winged helix-like DNA-binding domain superfamily/Winged helix DNA-binding domain"/>
    <property type="match status" value="1"/>
</dbReference>
<gene>
    <name evidence="4" type="ORF">G3R41_17305</name>
    <name evidence="3" type="ORF">GCU67_16655</name>
</gene>
<reference evidence="3 5" key="1">
    <citation type="submission" date="2020-01" db="EMBL/GenBank/DDBJ databases">
        <title>the WGS Modestobacter muralis CPCC 204518.</title>
        <authorList>
            <person name="Jiang Z."/>
        </authorList>
    </citation>
    <scope>NUCLEOTIDE SEQUENCE [LARGE SCALE GENOMIC DNA]</scope>
    <source>
        <strain evidence="3 5">DSM 100205</strain>
    </source>
</reference>
<dbReference type="GO" id="GO:0003723">
    <property type="term" value="F:RNA binding"/>
    <property type="evidence" value="ECO:0007669"/>
    <property type="project" value="InterPro"/>
</dbReference>
<comment type="caution">
    <text evidence="4">The sequence shown here is derived from an EMBL/GenBank/DDBJ whole genome shotgun (WGS) entry which is preliminary data.</text>
</comment>
<feature type="region of interest" description="Disordered" evidence="1">
    <location>
        <begin position="56"/>
        <end position="87"/>
    </location>
</feature>
<feature type="compositionally biased region" description="Low complexity" evidence="1">
    <location>
        <begin position="73"/>
        <end position="86"/>
    </location>
</feature>
<feature type="region of interest" description="Disordered" evidence="1">
    <location>
        <begin position="154"/>
        <end position="189"/>
    </location>
</feature>
<feature type="domain" description="ANTAR" evidence="2">
    <location>
        <begin position="94"/>
        <end position="155"/>
    </location>
</feature>
<dbReference type="InterPro" id="IPR011006">
    <property type="entry name" value="CheY-like_superfamily"/>
</dbReference>
<dbReference type="PROSITE" id="PS50921">
    <property type="entry name" value="ANTAR"/>
    <property type="match status" value="1"/>
</dbReference>
<protein>
    <submittedName>
        <fullName evidence="4">ANTAR domain-containing protein</fullName>
    </submittedName>
</protein>
<dbReference type="Proteomes" id="UP000471152">
    <property type="component" value="Unassembled WGS sequence"/>
</dbReference>
<keyword evidence="5" id="KW-1185">Reference proteome</keyword>
<dbReference type="EMBL" id="JAAGWB010000051">
    <property type="protein sequence ID" value="NEN52668.1"/>
    <property type="molecule type" value="Genomic_DNA"/>
</dbReference>
<organism evidence="4 6">
    <name type="scientific">Modestobacter muralis</name>
    <dbReference type="NCBI Taxonomy" id="1608614"/>
    <lineage>
        <taxon>Bacteria</taxon>
        <taxon>Bacillati</taxon>
        <taxon>Actinomycetota</taxon>
        <taxon>Actinomycetes</taxon>
        <taxon>Geodermatophilales</taxon>
        <taxon>Geodermatophilaceae</taxon>
        <taxon>Modestobacter</taxon>
    </lineage>
</organism>
<evidence type="ECO:0000256" key="1">
    <source>
        <dbReference type="SAM" id="MobiDB-lite"/>
    </source>
</evidence>
<dbReference type="InterPro" id="IPR005561">
    <property type="entry name" value="ANTAR"/>
</dbReference>
<accession>A0A6P0H9W5</accession>
<reference evidence="4 6" key="2">
    <citation type="submission" date="2020-02" db="EMBL/GenBank/DDBJ databases">
        <title>The WGS of Modestobacter muralis DSM 100205.</title>
        <authorList>
            <person name="Jiang Z."/>
        </authorList>
    </citation>
    <scope>NUCLEOTIDE SEQUENCE [LARGE SCALE GENOMIC DNA]</scope>
    <source>
        <strain evidence="4 6">DSM 100205</strain>
    </source>
</reference>
<evidence type="ECO:0000259" key="2">
    <source>
        <dbReference type="PROSITE" id="PS50921"/>
    </source>
</evidence>
<dbReference type="Proteomes" id="UP000468828">
    <property type="component" value="Unassembled WGS sequence"/>
</dbReference>
<sequence>MHGPSGGPAAVVVRTTRGWAVLSGDRHATPEPAPADVVRDELTLVEAMTLADLLASELGTGQEPDRASRRAARATAGGATPDVVDAPDPRDAELVALRRTVGQLEHALAARVSIERAIGVLAERHRTTPRAAFEDLRGRARSQGRPATELAAEVLDGLPLGASLPEQVRRDPTGPERPTDGGAVPGALS</sequence>
<evidence type="ECO:0000313" key="5">
    <source>
        <dbReference type="Proteomes" id="UP000468828"/>
    </source>
</evidence>
<evidence type="ECO:0000313" key="6">
    <source>
        <dbReference type="Proteomes" id="UP000471152"/>
    </source>
</evidence>
<dbReference type="AlphaFoldDB" id="A0A6P0H9W5"/>